<feature type="domain" description="CCR4-Not complex component Not1 C-terminal" evidence="2">
    <location>
        <begin position="515"/>
        <end position="748"/>
    </location>
</feature>
<dbReference type="GO" id="GO:0060090">
    <property type="term" value="F:molecular adaptor activity"/>
    <property type="evidence" value="ECO:0007669"/>
    <property type="project" value="TreeGrafter"/>
</dbReference>
<evidence type="ECO:0000313" key="5">
    <source>
        <dbReference type="Proteomes" id="UP000011668"/>
    </source>
</evidence>
<feature type="domain" description="CCR4-NOT transcription complex subunit 1-like NOT1 connector" evidence="3">
    <location>
        <begin position="178"/>
        <end position="328"/>
    </location>
</feature>
<dbReference type="AlphaFoldDB" id="L8WV28"/>
<feature type="compositionally biased region" description="Polar residues" evidence="1">
    <location>
        <begin position="98"/>
        <end position="128"/>
    </location>
</feature>
<evidence type="ECO:0000313" key="4">
    <source>
        <dbReference type="EMBL" id="ELU40623.1"/>
    </source>
</evidence>
<name>L8WV28_THACA</name>
<dbReference type="InterPro" id="IPR007196">
    <property type="entry name" value="CCR4-Not_Not1_C"/>
</dbReference>
<dbReference type="EMBL" id="AFRT01001369">
    <property type="protein sequence ID" value="ELU40623.1"/>
    <property type="molecule type" value="Genomic_DNA"/>
</dbReference>
<dbReference type="STRING" id="983506.L8WV28"/>
<dbReference type="GO" id="GO:0017148">
    <property type="term" value="P:negative regulation of translation"/>
    <property type="evidence" value="ECO:0007669"/>
    <property type="project" value="InterPro"/>
</dbReference>
<dbReference type="Pfam" id="PF25097">
    <property type="entry name" value="ARM_Cnot1"/>
    <property type="match status" value="1"/>
</dbReference>
<protein>
    <submittedName>
        <fullName evidence="4">CCR4-Not complex component</fullName>
    </submittedName>
</protein>
<dbReference type="GO" id="GO:0000288">
    <property type="term" value="P:nuclear-transcribed mRNA catabolic process, deadenylation-dependent decay"/>
    <property type="evidence" value="ECO:0007669"/>
    <property type="project" value="TreeGrafter"/>
</dbReference>
<dbReference type="OrthoDB" id="1933107at2759"/>
<dbReference type="InterPro" id="IPR040398">
    <property type="entry name" value="Not1"/>
</dbReference>
<dbReference type="HOGENOM" id="CLU_000286_0_1_1"/>
<dbReference type="InterPro" id="IPR055454">
    <property type="entry name" value="CNOT1-like_NOT1_connector"/>
</dbReference>
<evidence type="ECO:0000259" key="3">
    <source>
        <dbReference type="Pfam" id="PF25097"/>
    </source>
</evidence>
<dbReference type="GO" id="GO:0000932">
    <property type="term" value="C:P-body"/>
    <property type="evidence" value="ECO:0007669"/>
    <property type="project" value="TreeGrafter"/>
</dbReference>
<organism evidence="4 5">
    <name type="scientific">Thanatephorus cucumeris (strain AG1-IA)</name>
    <name type="common">Rice sheath blight fungus</name>
    <name type="synonym">Rhizoctonia solani</name>
    <dbReference type="NCBI Taxonomy" id="983506"/>
    <lineage>
        <taxon>Eukaryota</taxon>
        <taxon>Fungi</taxon>
        <taxon>Dikarya</taxon>
        <taxon>Basidiomycota</taxon>
        <taxon>Agaricomycotina</taxon>
        <taxon>Agaricomycetes</taxon>
        <taxon>Cantharellales</taxon>
        <taxon>Ceratobasidiaceae</taxon>
        <taxon>Rhizoctonia</taxon>
        <taxon>Rhizoctonia solani AG-1</taxon>
    </lineage>
</organism>
<dbReference type="PANTHER" id="PTHR13162:SF8">
    <property type="entry name" value="CCR4-NOT TRANSCRIPTION COMPLEX SUBUNIT 1"/>
    <property type="match status" value="1"/>
</dbReference>
<dbReference type="Proteomes" id="UP000011668">
    <property type="component" value="Unassembled WGS sequence"/>
</dbReference>
<dbReference type="OMA" id="HDICLLM"/>
<accession>L8WV28</accession>
<reference evidence="4 5" key="1">
    <citation type="journal article" date="2013" name="Nat. Commun.">
        <title>The evolution and pathogenic mechanisms of the rice sheath blight pathogen.</title>
        <authorList>
            <person name="Zheng A."/>
            <person name="Lin R."/>
            <person name="Xu L."/>
            <person name="Qin P."/>
            <person name="Tang C."/>
            <person name="Ai P."/>
            <person name="Zhang D."/>
            <person name="Liu Y."/>
            <person name="Sun Z."/>
            <person name="Feng H."/>
            <person name="Wang Y."/>
            <person name="Chen Y."/>
            <person name="Liang X."/>
            <person name="Fu R."/>
            <person name="Li Q."/>
            <person name="Zhang J."/>
            <person name="Yu X."/>
            <person name="Xie Z."/>
            <person name="Ding L."/>
            <person name="Guan P."/>
            <person name="Tang J."/>
            <person name="Liang Y."/>
            <person name="Wang S."/>
            <person name="Deng Q."/>
            <person name="Li S."/>
            <person name="Zhu J."/>
            <person name="Wang L."/>
            <person name="Liu H."/>
            <person name="Li P."/>
        </authorList>
    </citation>
    <scope>NUCLEOTIDE SEQUENCE [LARGE SCALE GENOMIC DNA]</scope>
    <source>
        <strain evidence="5">AG-1 IA</strain>
    </source>
</reference>
<feature type="region of interest" description="Disordered" evidence="1">
    <location>
        <begin position="98"/>
        <end position="135"/>
    </location>
</feature>
<dbReference type="Gene3D" id="1.25.40.800">
    <property type="match status" value="2"/>
</dbReference>
<evidence type="ECO:0000256" key="1">
    <source>
        <dbReference type="SAM" id="MobiDB-lite"/>
    </source>
</evidence>
<dbReference type="CDD" id="cd20710">
    <property type="entry name" value="NOT1_connector"/>
    <property type="match status" value="1"/>
</dbReference>
<evidence type="ECO:0000259" key="2">
    <source>
        <dbReference type="Pfam" id="PF04054"/>
    </source>
</evidence>
<proteinExistence type="predicted"/>
<comment type="caution">
    <text evidence="4">The sequence shown here is derived from an EMBL/GenBank/DDBJ whole genome shotgun (WGS) entry which is preliminary data.</text>
</comment>
<sequence>MACTAIERAAMDRAVTVIDETFAASYELRRRHSESRPNQPFWDPNMPVMHYQQSLPDPLRIKPTGLVNSQTRVYDDFSQPRRVEQKRVLMPRTVSYNRQDMMSGPNVNTGAPGNFNNPSPAPSTQSQGPGPAIGIQQPQMTQAVMPERVMERFVSLINELESLFLMASAQHGGEALQSSQEIRIYIRQVLYLAQQSTDREETALAFSQKIVQLLYKSTTPLAREVYVVILGRLCEQSGKVAKEATDWLLYAEDDRKLNVPVTTTLLQSRLIGLREQDQQLAKLIQRDMRPIVMEFTAKLIRECVSGDGEHAFATRADFPHSLDALSALRLLEEFQGVARGGSHSSTPSRSSATYSNTQLVLLSERLAVHFDDWVRIFQRSPSSEKAFANYVMQLTNEGILKGEDISSFFFRVCTETSVEQWTKYTTAGDYGTAYQPIDALSRLIVLMIKYNGDATDLPAKVHYLTKILSIVVLVLAQAHESSVEFPQQKPFFRFFSSLLNDINGLEAHLPLFPLLVAICDTFNTLQPINFPGFAFSWMTLISHRLFMPKMLSSENQPFLRNGELQNPTRTLFHGSLRLFMVLLHDFPEFLSEFYFSLCDVIPARCIQLRNIILSAYPPTLRLPDPHRETQLESLSDMGPIPPVLSDFTLGLRHGDMRAALDQCLLGRGSSALVTSLKENLMTQPASPNATTGDHYNIQALNALVMYVGVSSVAQAKARNGSHVFVSTDPGVTLLTHLANELDTEVKNSRLQEVAARVLLERLMVFRPHPWGALVTFIELLRNPRYDFWNKDFVRVAPEISMLLDRVRDLLASPDSTHKISICCLDQTGSAFSYVQFLALCYRPALHYVF</sequence>
<dbReference type="Gene3D" id="1.25.40.790">
    <property type="match status" value="1"/>
</dbReference>
<dbReference type="PANTHER" id="PTHR13162">
    <property type="entry name" value="CCR4-NOT TRANSCRIPTION COMPLEX"/>
    <property type="match status" value="1"/>
</dbReference>
<keyword evidence="5" id="KW-1185">Reference proteome</keyword>
<dbReference type="Pfam" id="PF04054">
    <property type="entry name" value="Not1"/>
    <property type="match status" value="1"/>
</dbReference>
<dbReference type="GO" id="GO:0030015">
    <property type="term" value="C:CCR4-NOT core complex"/>
    <property type="evidence" value="ECO:0007669"/>
    <property type="project" value="InterPro"/>
</dbReference>
<gene>
    <name evidence="4" type="ORF">AG1IA_05339</name>
</gene>